<dbReference type="RefSeq" id="XP_031868851.1">
    <property type="nucleotide sequence ID" value="XM_032015430.1"/>
</dbReference>
<dbReference type="Gene3D" id="1.10.630.10">
    <property type="entry name" value="Cytochrome P450"/>
    <property type="match status" value="1"/>
</dbReference>
<dbReference type="InterPro" id="IPR002403">
    <property type="entry name" value="Cyt_P450_E_grp-IV"/>
</dbReference>
<dbReference type="PRINTS" id="PR00465">
    <property type="entry name" value="EP450IV"/>
</dbReference>
<evidence type="ECO:0000256" key="1">
    <source>
        <dbReference type="ARBA" id="ARBA00001971"/>
    </source>
</evidence>
<keyword evidence="7" id="KW-0503">Monooxygenase</keyword>
<keyword evidence="3 5" id="KW-0479">Metal-binding</keyword>
<keyword evidence="5" id="KW-0349">Heme</keyword>
<dbReference type="GO" id="GO:0016705">
    <property type="term" value="F:oxidoreductase activity, acting on paired donors, with incorporation or reduction of molecular oxygen"/>
    <property type="evidence" value="ECO:0007669"/>
    <property type="project" value="InterPro"/>
</dbReference>
<keyword evidence="8" id="KW-1185">Reference proteome</keyword>
<evidence type="ECO:0000313" key="8">
    <source>
        <dbReference type="Proteomes" id="UP000254866"/>
    </source>
</evidence>
<dbReference type="PANTHER" id="PTHR47582">
    <property type="entry name" value="P450, PUTATIVE (EUROFUNG)-RELATED"/>
    <property type="match status" value="1"/>
</dbReference>
<comment type="cofactor">
    <cofactor evidence="1 5">
        <name>heme</name>
        <dbReference type="ChEBI" id="CHEBI:30413"/>
    </cofactor>
</comment>
<gene>
    <name evidence="7" type="ORF">BP5553_06807</name>
</gene>
<keyword evidence="6" id="KW-1133">Transmembrane helix</keyword>
<dbReference type="GO" id="GO:0005506">
    <property type="term" value="F:iron ion binding"/>
    <property type="evidence" value="ECO:0007669"/>
    <property type="project" value="InterPro"/>
</dbReference>
<dbReference type="InterPro" id="IPR001128">
    <property type="entry name" value="Cyt_P450"/>
</dbReference>
<dbReference type="CDD" id="cd11040">
    <property type="entry name" value="CYP7_CYP8-like"/>
    <property type="match status" value="1"/>
</dbReference>
<dbReference type="GeneID" id="43599656"/>
<dbReference type="PANTHER" id="PTHR47582:SF1">
    <property type="entry name" value="P450, PUTATIVE (EUROFUNG)-RELATED"/>
    <property type="match status" value="1"/>
</dbReference>
<dbReference type="InterPro" id="IPR036396">
    <property type="entry name" value="Cyt_P450_sf"/>
</dbReference>
<organism evidence="7 8">
    <name type="scientific">Venustampulla echinocandica</name>
    <dbReference type="NCBI Taxonomy" id="2656787"/>
    <lineage>
        <taxon>Eukaryota</taxon>
        <taxon>Fungi</taxon>
        <taxon>Dikarya</taxon>
        <taxon>Ascomycota</taxon>
        <taxon>Pezizomycotina</taxon>
        <taxon>Leotiomycetes</taxon>
        <taxon>Helotiales</taxon>
        <taxon>Pleuroascaceae</taxon>
        <taxon>Venustampulla</taxon>
    </lineage>
</organism>
<evidence type="ECO:0000256" key="6">
    <source>
        <dbReference type="SAM" id="Phobius"/>
    </source>
</evidence>
<evidence type="ECO:0000256" key="2">
    <source>
        <dbReference type="ARBA" id="ARBA00010617"/>
    </source>
</evidence>
<keyword evidence="7" id="KW-0560">Oxidoreductase</keyword>
<keyword evidence="4 5" id="KW-0408">Iron</keyword>
<dbReference type="InterPro" id="IPR053007">
    <property type="entry name" value="CYP450_monoxygenase_sec-met"/>
</dbReference>
<dbReference type="EMBL" id="NPIC01000005">
    <property type="protein sequence ID" value="RDL36195.1"/>
    <property type="molecule type" value="Genomic_DNA"/>
</dbReference>
<comment type="caution">
    <text evidence="7">The sequence shown here is derived from an EMBL/GenBank/DDBJ whole genome shotgun (WGS) entry which is preliminary data.</text>
</comment>
<evidence type="ECO:0000256" key="5">
    <source>
        <dbReference type="PIRSR" id="PIRSR602403-1"/>
    </source>
</evidence>
<accession>A0A370TL11</accession>
<dbReference type="Proteomes" id="UP000254866">
    <property type="component" value="Unassembled WGS sequence"/>
</dbReference>
<dbReference type="Pfam" id="PF00067">
    <property type="entry name" value="p450"/>
    <property type="match status" value="1"/>
</dbReference>
<dbReference type="AlphaFoldDB" id="A0A370TL11"/>
<feature type="binding site" description="axial binding residue" evidence="5">
    <location>
        <position position="431"/>
    </location>
    <ligand>
        <name>heme</name>
        <dbReference type="ChEBI" id="CHEBI:30413"/>
    </ligand>
    <ligandPart>
        <name>Fe</name>
        <dbReference type="ChEBI" id="CHEBI:18248"/>
    </ligandPart>
</feature>
<reference evidence="7 8" key="1">
    <citation type="journal article" date="2018" name="IMA Fungus">
        <title>IMA Genome-F 9: Draft genome sequence of Annulohypoxylon stygium, Aspergillus mulundensis, Berkeleyomyces basicola (syn. Thielaviopsis basicola), Ceratocystis smalleyi, two Cercospora beticola strains, Coleophoma cylindrospora, Fusarium fracticaudum, Phialophora cf. hyalina, and Morchella septimelata.</title>
        <authorList>
            <person name="Wingfield B.D."/>
            <person name="Bills G.F."/>
            <person name="Dong Y."/>
            <person name="Huang W."/>
            <person name="Nel W.J."/>
            <person name="Swalarsk-Parry B.S."/>
            <person name="Vaghefi N."/>
            <person name="Wilken P.M."/>
            <person name="An Z."/>
            <person name="de Beer Z.W."/>
            <person name="De Vos L."/>
            <person name="Chen L."/>
            <person name="Duong T.A."/>
            <person name="Gao Y."/>
            <person name="Hammerbacher A."/>
            <person name="Kikkert J.R."/>
            <person name="Li Y."/>
            <person name="Li H."/>
            <person name="Li K."/>
            <person name="Li Q."/>
            <person name="Liu X."/>
            <person name="Ma X."/>
            <person name="Naidoo K."/>
            <person name="Pethybridge S.J."/>
            <person name="Sun J."/>
            <person name="Steenkamp E.T."/>
            <person name="van der Nest M.A."/>
            <person name="van Wyk S."/>
            <person name="Wingfield M.J."/>
            <person name="Xiong C."/>
            <person name="Yue Q."/>
            <person name="Zhang X."/>
        </authorList>
    </citation>
    <scope>NUCLEOTIDE SEQUENCE [LARGE SCALE GENOMIC DNA]</scope>
    <source>
        <strain evidence="7 8">BP 5553</strain>
    </source>
</reference>
<dbReference type="STRING" id="2656787.A0A370TL11"/>
<name>A0A370TL11_9HELO</name>
<keyword evidence="6" id="KW-0472">Membrane</keyword>
<evidence type="ECO:0000256" key="3">
    <source>
        <dbReference type="ARBA" id="ARBA00022723"/>
    </source>
</evidence>
<protein>
    <submittedName>
        <fullName evidence="7">Cholesterol 7-alpha-monooxygenase</fullName>
    </submittedName>
</protein>
<comment type="similarity">
    <text evidence="2">Belongs to the cytochrome P450 family.</text>
</comment>
<dbReference type="OrthoDB" id="3366823at2759"/>
<evidence type="ECO:0000313" key="7">
    <source>
        <dbReference type="EMBL" id="RDL36195.1"/>
    </source>
</evidence>
<feature type="transmembrane region" description="Helical" evidence="6">
    <location>
        <begin position="6"/>
        <end position="24"/>
    </location>
</feature>
<dbReference type="GO" id="GO:0004497">
    <property type="term" value="F:monooxygenase activity"/>
    <property type="evidence" value="ECO:0007669"/>
    <property type="project" value="UniProtKB-KW"/>
</dbReference>
<dbReference type="GO" id="GO:0020037">
    <property type="term" value="F:heme binding"/>
    <property type="evidence" value="ECO:0007669"/>
    <property type="project" value="InterPro"/>
</dbReference>
<keyword evidence="6" id="KW-0812">Transmembrane</keyword>
<dbReference type="SUPFAM" id="SSF48264">
    <property type="entry name" value="Cytochrome P450"/>
    <property type="match status" value="1"/>
</dbReference>
<sequence>MDIYLHIIIFFVLCLTFVVLEKILGPHLEKNEPPLLTHKVPLFGHFYGLVRYGPEYYTRVSAKSRPPIFTLGIFGTRSYVVNTSQIIHSIQRNAKTLSFAPLIPYVAERIAGLRPELCKAWFVDNGRFDEGMGVEHHRLIHHTLYTVEGARQMNDAVLTELKPLMDEIPSWGTNFGIYKWMVHVISQTSFGAVYGPNHPMNDVEVEKAFWAFENNAGSLLTSVWPKYQARTAWNGRKKLAAGFLKYYQDGNKGASTFVTMRRKLFEENGFKIEDIAQFEAGMSTPILSNTAPALFWLIREIYARPELLAEVREEISHAIIKGSRDGNPTFTMDVPSLKTKCPRFVAVYHEILRMHGIGTSARRVLQDTIVDNKYLVKKGTLILMPFAPVHAEQKWWGKNPASFDINRQLKTDGPKRPAVAFRSFGGAPHLCPGRQVATLEILCIGAMLISRFDVEPALGYWTTPKLTYTMSGIATPSSDIAVDMKPLPGTDGEWGYEMGNPKLKFSLASN</sequence>
<proteinExistence type="inferred from homology"/>
<evidence type="ECO:0000256" key="4">
    <source>
        <dbReference type="ARBA" id="ARBA00023004"/>
    </source>
</evidence>